<sequence>MKIKTFYSSNPEKLDKKVNEFLNDPAVEVVDIQLSSNVFLAWVLIQYNAA</sequence>
<evidence type="ECO:0000313" key="1">
    <source>
        <dbReference type="EMBL" id="MBB3662412.1"/>
    </source>
</evidence>
<evidence type="ECO:0000313" key="2">
    <source>
        <dbReference type="Proteomes" id="UP000564573"/>
    </source>
</evidence>
<name>A0A839XEM9_9PSEU</name>
<evidence type="ECO:0008006" key="3">
    <source>
        <dbReference type="Google" id="ProtNLM"/>
    </source>
</evidence>
<protein>
    <recommendedName>
        <fullName evidence="3">Sporulation protein Cse60</fullName>
    </recommendedName>
</protein>
<reference evidence="1 2" key="1">
    <citation type="submission" date="2020-08" db="EMBL/GenBank/DDBJ databases">
        <title>Sequencing the genomes of 1000 actinobacteria strains.</title>
        <authorList>
            <person name="Klenk H.-P."/>
        </authorList>
    </citation>
    <scope>NUCLEOTIDE SEQUENCE [LARGE SCALE GENOMIC DNA]</scope>
    <source>
        <strain evidence="1 2">DSM 45267</strain>
    </source>
</reference>
<dbReference type="EMBL" id="JACIBS010000001">
    <property type="protein sequence ID" value="MBB3662412.1"/>
    <property type="molecule type" value="Genomic_DNA"/>
</dbReference>
<accession>A0A839XEM9</accession>
<dbReference type="AlphaFoldDB" id="A0A839XEM9"/>
<organism evidence="1 2">
    <name type="scientific">Prauserella sediminis</name>
    <dbReference type="NCBI Taxonomy" id="577680"/>
    <lineage>
        <taxon>Bacteria</taxon>
        <taxon>Bacillati</taxon>
        <taxon>Actinomycetota</taxon>
        <taxon>Actinomycetes</taxon>
        <taxon>Pseudonocardiales</taxon>
        <taxon>Pseudonocardiaceae</taxon>
        <taxon>Prauserella</taxon>
        <taxon>Prauserella salsuginis group</taxon>
    </lineage>
</organism>
<gene>
    <name evidence="1" type="ORF">FB384_001316</name>
</gene>
<keyword evidence="2" id="KW-1185">Reference proteome</keyword>
<dbReference type="RefSeq" id="WP_183780239.1">
    <property type="nucleotide sequence ID" value="NZ_JACIBS010000001.1"/>
</dbReference>
<comment type="caution">
    <text evidence="1">The sequence shown here is derived from an EMBL/GenBank/DDBJ whole genome shotgun (WGS) entry which is preliminary data.</text>
</comment>
<dbReference type="Proteomes" id="UP000564573">
    <property type="component" value="Unassembled WGS sequence"/>
</dbReference>
<proteinExistence type="predicted"/>